<dbReference type="GO" id="GO:0008239">
    <property type="term" value="F:dipeptidyl-peptidase activity"/>
    <property type="evidence" value="ECO:0007669"/>
    <property type="project" value="TreeGrafter"/>
</dbReference>
<dbReference type="AlphaFoldDB" id="A0A9W7BHR6"/>
<dbReference type="OrthoDB" id="1735038at2759"/>
<keyword evidence="8" id="KW-1185">Reference proteome</keyword>
<keyword evidence="4" id="KW-0378">Hydrolase</keyword>
<proteinExistence type="inferred from homology"/>
<evidence type="ECO:0000256" key="2">
    <source>
        <dbReference type="ARBA" id="ARBA00022670"/>
    </source>
</evidence>
<sequence length="522" mass="57351">MAPLFAALLFASLASASGSGVSTAISRIRIDLERDIKRDINEPLRLPNNNSIAELYFEQPLDHQTVDSDTYFQRYFSRTSFSPSDAVSPDYVFLCTGGEGPGFTDSVLLDSVHCTGDMIELASNLADAGKDVMLYAIEHRYYGLSLPRGDMTSSNYNVYLSSHNAILDVSTFVEMQNEKFETKPKWVTFGGSYPGMVSAWSRLLFPDLIWASVSNSSPVQAKLNMNEYNDYVGKVLSDEDIGGSQECLDVVAEGHEQIKEQLSTSSGQEGLVAEFNVCEIDGLDNPLSVDRNAQLFAGDGVIYVPAQENDPSCTGDLCNVKKICESLLDGPETESAMDKLLRVAAAQNGDGCVTVDWESQISLLKSLAATAGGTRSWLFQTCNEFGFYQTCEEDSSCPYAKGLHPLNQDLEMCSSVFGIDADTVSNNVDASNDFYGGWNVDSSRILFVNGDVDPWSTLAITSTNPEVPDPTKCLPAFWVDQASHHFWTHEVLPTDSDYVNESRKKIWKQVDQWLQLDDAGAC</sequence>
<gene>
    <name evidence="7" type="ORF">TrST_g10000</name>
</gene>
<feature type="signal peptide" evidence="6">
    <location>
        <begin position="1"/>
        <end position="18"/>
    </location>
</feature>
<evidence type="ECO:0000256" key="5">
    <source>
        <dbReference type="ARBA" id="ARBA00023180"/>
    </source>
</evidence>
<dbReference type="Gene3D" id="3.40.50.1820">
    <property type="entry name" value="alpha/beta hydrolase"/>
    <property type="match status" value="1"/>
</dbReference>
<accession>A0A9W7BHR6</accession>
<keyword evidence="3 6" id="KW-0732">Signal</keyword>
<evidence type="ECO:0000313" key="7">
    <source>
        <dbReference type="EMBL" id="GMH87129.1"/>
    </source>
</evidence>
<evidence type="ECO:0000256" key="1">
    <source>
        <dbReference type="ARBA" id="ARBA00011079"/>
    </source>
</evidence>
<reference evidence="8" key="1">
    <citation type="journal article" date="2023" name="Commun. Biol.">
        <title>Genome analysis of Parmales, the sister group of diatoms, reveals the evolutionary specialization of diatoms from phago-mixotrophs to photoautotrophs.</title>
        <authorList>
            <person name="Ban H."/>
            <person name="Sato S."/>
            <person name="Yoshikawa S."/>
            <person name="Yamada K."/>
            <person name="Nakamura Y."/>
            <person name="Ichinomiya M."/>
            <person name="Sato N."/>
            <person name="Blanc-Mathieu R."/>
            <person name="Endo H."/>
            <person name="Kuwata A."/>
            <person name="Ogata H."/>
        </authorList>
    </citation>
    <scope>NUCLEOTIDE SEQUENCE [LARGE SCALE GENOMIC DNA]</scope>
    <source>
        <strain evidence="8">NIES 3701</strain>
    </source>
</reference>
<evidence type="ECO:0000256" key="4">
    <source>
        <dbReference type="ARBA" id="ARBA00022801"/>
    </source>
</evidence>
<name>A0A9W7BHR6_9STRA</name>
<comment type="similarity">
    <text evidence="1">Belongs to the peptidase S28 family.</text>
</comment>
<dbReference type="Gene3D" id="1.20.120.980">
    <property type="entry name" value="Serine carboxypeptidase S28, SKS domain"/>
    <property type="match status" value="1"/>
</dbReference>
<dbReference type="InterPro" id="IPR029058">
    <property type="entry name" value="AB_hydrolase_fold"/>
</dbReference>
<evidence type="ECO:0000313" key="8">
    <source>
        <dbReference type="Proteomes" id="UP001165085"/>
    </source>
</evidence>
<dbReference type="Pfam" id="PF05577">
    <property type="entry name" value="Peptidase_S28"/>
    <property type="match status" value="1"/>
</dbReference>
<dbReference type="EMBL" id="BRXY01000323">
    <property type="protein sequence ID" value="GMH87129.1"/>
    <property type="molecule type" value="Genomic_DNA"/>
</dbReference>
<keyword evidence="5" id="KW-0325">Glycoprotein</keyword>
<dbReference type="Proteomes" id="UP001165085">
    <property type="component" value="Unassembled WGS sequence"/>
</dbReference>
<dbReference type="InterPro" id="IPR042269">
    <property type="entry name" value="Ser_carbopepase_S28_SKS"/>
</dbReference>
<evidence type="ECO:0000256" key="3">
    <source>
        <dbReference type="ARBA" id="ARBA00022729"/>
    </source>
</evidence>
<dbReference type="GO" id="GO:0070008">
    <property type="term" value="F:serine-type exopeptidase activity"/>
    <property type="evidence" value="ECO:0007669"/>
    <property type="project" value="InterPro"/>
</dbReference>
<feature type="chain" id="PRO_5040854709" evidence="6">
    <location>
        <begin position="19"/>
        <end position="522"/>
    </location>
</feature>
<dbReference type="PANTHER" id="PTHR11010">
    <property type="entry name" value="PROTEASE S28 PRO-X CARBOXYPEPTIDASE-RELATED"/>
    <property type="match status" value="1"/>
</dbReference>
<keyword evidence="2" id="KW-0645">Protease</keyword>
<dbReference type="InterPro" id="IPR008758">
    <property type="entry name" value="Peptidase_S28"/>
</dbReference>
<comment type="caution">
    <text evidence="7">The sequence shown here is derived from an EMBL/GenBank/DDBJ whole genome shotgun (WGS) entry which is preliminary data.</text>
</comment>
<protein>
    <submittedName>
        <fullName evidence="7">Uncharacterized protein</fullName>
    </submittedName>
</protein>
<dbReference type="PANTHER" id="PTHR11010:SF117">
    <property type="entry name" value="SERINE PROTEASE 16"/>
    <property type="match status" value="1"/>
</dbReference>
<evidence type="ECO:0000256" key="6">
    <source>
        <dbReference type="SAM" id="SignalP"/>
    </source>
</evidence>
<dbReference type="SUPFAM" id="SSF53474">
    <property type="entry name" value="alpha/beta-Hydrolases"/>
    <property type="match status" value="1"/>
</dbReference>
<dbReference type="GO" id="GO:0006508">
    <property type="term" value="P:proteolysis"/>
    <property type="evidence" value="ECO:0007669"/>
    <property type="project" value="UniProtKB-KW"/>
</dbReference>
<organism evidence="7 8">
    <name type="scientific">Triparma strigata</name>
    <dbReference type="NCBI Taxonomy" id="1606541"/>
    <lineage>
        <taxon>Eukaryota</taxon>
        <taxon>Sar</taxon>
        <taxon>Stramenopiles</taxon>
        <taxon>Ochrophyta</taxon>
        <taxon>Bolidophyceae</taxon>
        <taxon>Parmales</taxon>
        <taxon>Triparmaceae</taxon>
        <taxon>Triparma</taxon>
    </lineage>
</organism>